<sequence>MPALKPALFPLPSCLIASCMIASGSCLAVTGTPFIDDGAIDGKIRTVYYDVENTYSKDQGVKPYRAGAWTGGLHLNVRSGYLGDLFAVGGSFYGAAKLHYDKDRFKDSYQLLKTGKNGKQEGFSKLGQAWFELKCEQEGNPFSGRLKVGRQSLYTGLVSSSGSRTVPSTWEGVNLNTRLYETQFKFAWVNKISLRNEDKFNRIENFNGRRIDYILAAELAHTSDLTNQQSLELKYRNAFSKSFLQAHNAEINWKTPLSETMNLRLGGIVFHTRKDGNLWSGEVFGKKSFDDKATAGNLNATLTVGSWSFDAAVSTFKAESKTHKFRADNGALYAAPAVYYYDLGKNTHGIWGMPTSPFAEDMLYDGETVWMAGVSYDFSSLGAKGLHLGYGYFYGSGMDVIVSDKKSSKKVGVSENEHDIWVKYIFPQKVLKGLEFKLEYGIYRNDRELMKAINKEENDLRVWLDYNFVIF</sequence>
<dbReference type="Pfam" id="PF03573">
    <property type="entry name" value="OprD"/>
    <property type="match status" value="1"/>
</dbReference>
<evidence type="ECO:0000256" key="4">
    <source>
        <dbReference type="SAM" id="SignalP"/>
    </source>
</evidence>
<keyword evidence="6" id="KW-1185">Reference proteome</keyword>
<dbReference type="Gene3D" id="2.40.160.10">
    <property type="entry name" value="Porin"/>
    <property type="match status" value="1"/>
</dbReference>
<proteinExistence type="inferred from homology"/>
<reference evidence="5 6" key="1">
    <citation type="submission" date="2024-06" db="EMBL/GenBank/DDBJ databases">
        <title>Genomic Encyclopedia of Type Strains, Phase V (KMG-V): Genome sequencing to study the core and pangenomes of soil and plant-associated prokaryotes.</title>
        <authorList>
            <person name="Whitman W."/>
        </authorList>
    </citation>
    <scope>NUCLEOTIDE SEQUENCE [LARGE SCALE GENOMIC DNA]</scope>
    <source>
        <strain evidence="5 6">NE40</strain>
    </source>
</reference>
<evidence type="ECO:0000313" key="6">
    <source>
        <dbReference type="Proteomes" id="UP001549366"/>
    </source>
</evidence>
<comment type="caution">
    <text evidence="5">The sequence shown here is derived from an EMBL/GenBank/DDBJ whole genome shotgun (WGS) entry which is preliminary data.</text>
</comment>
<dbReference type="SUPFAM" id="SSF56935">
    <property type="entry name" value="Porins"/>
    <property type="match status" value="1"/>
</dbReference>
<feature type="chain" id="PRO_5046161113" description="Porin" evidence="4">
    <location>
        <begin position="29"/>
        <end position="471"/>
    </location>
</feature>
<organism evidence="5 6">
    <name type="scientific">Endozoicomonas lisbonensis</name>
    <dbReference type="NCBI Taxonomy" id="3120522"/>
    <lineage>
        <taxon>Bacteria</taxon>
        <taxon>Pseudomonadati</taxon>
        <taxon>Pseudomonadota</taxon>
        <taxon>Gammaproteobacteria</taxon>
        <taxon>Oceanospirillales</taxon>
        <taxon>Endozoicomonadaceae</taxon>
        <taxon>Endozoicomonas</taxon>
    </lineage>
</organism>
<dbReference type="Proteomes" id="UP001549366">
    <property type="component" value="Unassembled WGS sequence"/>
</dbReference>
<comment type="similarity">
    <text evidence="1">Belongs to the outer membrane porin (Opr) (TC 1.B.25) family.</text>
</comment>
<keyword evidence="3 4" id="KW-0732">Signal</keyword>
<feature type="signal peptide" evidence="4">
    <location>
        <begin position="1"/>
        <end position="28"/>
    </location>
</feature>
<keyword evidence="2" id="KW-0813">Transport</keyword>
<evidence type="ECO:0000256" key="3">
    <source>
        <dbReference type="ARBA" id="ARBA00022729"/>
    </source>
</evidence>
<accession>A0ABV2SHX6</accession>
<dbReference type="PANTHER" id="PTHR34596">
    <property type="entry name" value="CHITOPORIN"/>
    <property type="match status" value="1"/>
</dbReference>
<dbReference type="PANTHER" id="PTHR34596:SF2">
    <property type="entry name" value="CHITOPORIN"/>
    <property type="match status" value="1"/>
</dbReference>
<dbReference type="InterPro" id="IPR023614">
    <property type="entry name" value="Porin_dom_sf"/>
</dbReference>
<evidence type="ECO:0000256" key="2">
    <source>
        <dbReference type="ARBA" id="ARBA00022448"/>
    </source>
</evidence>
<evidence type="ECO:0000256" key="1">
    <source>
        <dbReference type="ARBA" id="ARBA00009075"/>
    </source>
</evidence>
<protein>
    <recommendedName>
        <fullName evidence="7">Porin</fullName>
    </recommendedName>
</protein>
<evidence type="ECO:0000313" key="5">
    <source>
        <dbReference type="EMBL" id="MET4757371.1"/>
    </source>
</evidence>
<dbReference type="EMBL" id="JBEWTB010000002">
    <property type="protein sequence ID" value="MET4757371.1"/>
    <property type="molecule type" value="Genomic_DNA"/>
</dbReference>
<evidence type="ECO:0008006" key="7">
    <source>
        <dbReference type="Google" id="ProtNLM"/>
    </source>
</evidence>
<dbReference type="InterPro" id="IPR005318">
    <property type="entry name" value="OM_porin_bac"/>
</dbReference>
<name>A0ABV2SHX6_9GAMM</name>
<dbReference type="PROSITE" id="PS51257">
    <property type="entry name" value="PROKAR_LIPOPROTEIN"/>
    <property type="match status" value="1"/>
</dbReference>
<gene>
    <name evidence="5" type="ORF">V5J35_002563</name>
</gene>